<feature type="transmembrane region" description="Helical" evidence="1">
    <location>
        <begin position="24"/>
        <end position="49"/>
    </location>
</feature>
<dbReference type="RefSeq" id="WP_259200618.1">
    <property type="nucleotide sequence ID" value="NZ_JANUXY010000009.1"/>
</dbReference>
<dbReference type="EMBL" id="JANUXY010000009">
    <property type="protein sequence ID" value="MCS4486994.1"/>
    <property type="molecule type" value="Genomic_DNA"/>
</dbReference>
<keyword evidence="1" id="KW-1133">Transmembrane helix</keyword>
<feature type="transmembrane region" description="Helical" evidence="1">
    <location>
        <begin position="252"/>
        <end position="280"/>
    </location>
</feature>
<evidence type="ECO:0008006" key="4">
    <source>
        <dbReference type="Google" id="ProtNLM"/>
    </source>
</evidence>
<feature type="transmembrane region" description="Helical" evidence="1">
    <location>
        <begin position="120"/>
        <end position="140"/>
    </location>
</feature>
<comment type="caution">
    <text evidence="2">The sequence shown here is derived from an EMBL/GenBank/DDBJ whole genome shotgun (WGS) entry which is preliminary data.</text>
</comment>
<feature type="transmembrane region" description="Helical" evidence="1">
    <location>
        <begin position="61"/>
        <end position="85"/>
    </location>
</feature>
<gene>
    <name evidence="2" type="ORF">NXS11_08835</name>
</gene>
<sequence length="288" mass="33163">MFNFTSKFLHSTKSQRKKLYSMNLVNFVLMLLLLSVSVLPIGLVFNLWAMAFFTGQGNSTALILMTIGSLLFIALIFLMITFPLFTGSVRSIYHAVSKHEPVNWKDLFSTFKGKIWRKSLLVGLTTVLFMFLLFIVDYFITMGLRNAFMSLATNDTAMIMLSFVISVISSLYIWLMAVFLINMIITFIKHPEDKIRTYLKTSWRTIRNGQKTFFTFYIGILLINLVLLIVAGPVLNLVQMNLAHMSQNAAQIILWVVNVIFFIIRYTVYFLMIGTITTYYHQQGRKNA</sequence>
<reference evidence="2 3" key="1">
    <citation type="journal article" date="2023" name="Int. J. Syst. Evol. Microbiol.">
        <title>Streptococcus sciuri sp. nov., Staphylococcus marylandisciuri sp. nov. and Staphylococcus americanisciuri sp. nov., isolated from faeces of eastern grey squirrel (Sciurus carolinensis).</title>
        <authorList>
            <person name="Volokhov D.V."/>
            <person name="Zagorodnyaya T.A."/>
            <person name="Furtak V.A."/>
            <person name="Nattanmai G."/>
            <person name="Randall L."/>
            <person name="Jose S."/>
            <person name="Gao Y."/>
            <person name="Eisenberg T."/>
            <person name="Delmonte P."/>
            <person name="Blom J."/>
            <person name="Mitchell K.K."/>
        </authorList>
    </citation>
    <scope>NUCLEOTIDE SEQUENCE [LARGE SCALE GENOMIC DNA]</scope>
    <source>
        <strain evidence="2 3">GRT3</strain>
    </source>
</reference>
<evidence type="ECO:0000313" key="2">
    <source>
        <dbReference type="EMBL" id="MCS4486994.1"/>
    </source>
</evidence>
<organism evidence="2 3">
    <name type="scientific">Staphylococcus americanisciuri</name>
    <dbReference type="NCBI Taxonomy" id="2973940"/>
    <lineage>
        <taxon>Bacteria</taxon>
        <taxon>Bacillati</taxon>
        <taxon>Bacillota</taxon>
        <taxon>Bacilli</taxon>
        <taxon>Bacillales</taxon>
        <taxon>Staphylococcaceae</taxon>
        <taxon>Staphylococcus</taxon>
    </lineage>
</organism>
<keyword evidence="1" id="KW-0472">Membrane</keyword>
<feature type="transmembrane region" description="Helical" evidence="1">
    <location>
        <begin position="213"/>
        <end position="232"/>
    </location>
</feature>
<name>A0ABT2F3D6_9STAP</name>
<protein>
    <recommendedName>
        <fullName evidence="4">Lytic regulatory protein</fullName>
    </recommendedName>
</protein>
<accession>A0ABT2F3D6</accession>
<evidence type="ECO:0000256" key="1">
    <source>
        <dbReference type="SAM" id="Phobius"/>
    </source>
</evidence>
<evidence type="ECO:0000313" key="3">
    <source>
        <dbReference type="Proteomes" id="UP001205609"/>
    </source>
</evidence>
<keyword evidence="1" id="KW-0812">Transmembrane</keyword>
<dbReference type="Proteomes" id="UP001205609">
    <property type="component" value="Unassembled WGS sequence"/>
</dbReference>
<proteinExistence type="predicted"/>
<feature type="transmembrane region" description="Helical" evidence="1">
    <location>
        <begin position="160"/>
        <end position="188"/>
    </location>
</feature>
<keyword evidence="3" id="KW-1185">Reference proteome</keyword>